<feature type="compositionally biased region" description="Basic residues" evidence="5">
    <location>
        <begin position="503"/>
        <end position="512"/>
    </location>
</feature>
<evidence type="ECO:0000259" key="6">
    <source>
        <dbReference type="Pfam" id="PF09368"/>
    </source>
</evidence>
<evidence type="ECO:0000313" key="7">
    <source>
        <dbReference type="EMBL" id="ETW81812.1"/>
    </source>
</evidence>
<feature type="compositionally biased region" description="Acidic residues" evidence="5">
    <location>
        <begin position="577"/>
        <end position="591"/>
    </location>
</feature>
<evidence type="ECO:0000256" key="3">
    <source>
        <dbReference type="ARBA" id="ARBA00022553"/>
    </source>
</evidence>
<protein>
    <recommendedName>
        <fullName evidence="6">Sas10 C-terminal domain-containing protein</fullName>
    </recommendedName>
</protein>
<dbReference type="PANTHER" id="PTHR13237:SF8">
    <property type="entry name" value="SOMETHING ABOUT SILENCING PROTEIN 10"/>
    <property type="match status" value="1"/>
</dbReference>
<accession>W4K7M0</accession>
<dbReference type="Proteomes" id="UP000030671">
    <property type="component" value="Unassembled WGS sequence"/>
</dbReference>
<dbReference type="eggNOG" id="KOG3118">
    <property type="taxonomic scope" value="Eukaryota"/>
</dbReference>
<feature type="compositionally biased region" description="Basic residues" evidence="5">
    <location>
        <begin position="110"/>
        <end position="119"/>
    </location>
</feature>
<feature type="region of interest" description="Disordered" evidence="5">
    <location>
        <begin position="358"/>
        <end position="381"/>
    </location>
</feature>
<dbReference type="Pfam" id="PF09368">
    <property type="entry name" value="Sas10"/>
    <property type="match status" value="1"/>
</dbReference>
<proteinExistence type="inferred from homology"/>
<dbReference type="InterPro" id="IPR018972">
    <property type="entry name" value="Sas10_C_dom"/>
</dbReference>
<dbReference type="Pfam" id="PF04000">
    <property type="entry name" value="Sas10_Utp3"/>
    <property type="match status" value="1"/>
</dbReference>
<feature type="compositionally biased region" description="Basic residues" evidence="5">
    <location>
        <begin position="18"/>
        <end position="30"/>
    </location>
</feature>
<keyword evidence="3" id="KW-0597">Phosphoprotein</keyword>
<feature type="compositionally biased region" description="Gly residues" evidence="5">
    <location>
        <begin position="367"/>
        <end position="381"/>
    </location>
</feature>
<gene>
    <name evidence="7" type="ORF">HETIRDRAFT_156379</name>
</gene>
<comment type="similarity">
    <text evidence="2">Belongs to the SAS10 family.</text>
</comment>
<reference evidence="7 8" key="1">
    <citation type="journal article" date="2012" name="New Phytol.">
        <title>Insight into trade-off between wood decay and parasitism from the genome of a fungal forest pathogen.</title>
        <authorList>
            <person name="Olson A."/>
            <person name="Aerts A."/>
            <person name="Asiegbu F."/>
            <person name="Belbahri L."/>
            <person name="Bouzid O."/>
            <person name="Broberg A."/>
            <person name="Canback B."/>
            <person name="Coutinho P.M."/>
            <person name="Cullen D."/>
            <person name="Dalman K."/>
            <person name="Deflorio G."/>
            <person name="van Diepen L.T."/>
            <person name="Dunand C."/>
            <person name="Duplessis S."/>
            <person name="Durling M."/>
            <person name="Gonthier P."/>
            <person name="Grimwood J."/>
            <person name="Fossdal C.G."/>
            <person name="Hansson D."/>
            <person name="Henrissat B."/>
            <person name="Hietala A."/>
            <person name="Himmelstrand K."/>
            <person name="Hoffmeister D."/>
            <person name="Hogberg N."/>
            <person name="James T.Y."/>
            <person name="Karlsson M."/>
            <person name="Kohler A."/>
            <person name="Kues U."/>
            <person name="Lee Y.H."/>
            <person name="Lin Y.C."/>
            <person name="Lind M."/>
            <person name="Lindquist E."/>
            <person name="Lombard V."/>
            <person name="Lucas S."/>
            <person name="Lunden K."/>
            <person name="Morin E."/>
            <person name="Murat C."/>
            <person name="Park J."/>
            <person name="Raffaello T."/>
            <person name="Rouze P."/>
            <person name="Salamov A."/>
            <person name="Schmutz J."/>
            <person name="Solheim H."/>
            <person name="Stahlberg J."/>
            <person name="Velez H."/>
            <person name="de Vries R.P."/>
            <person name="Wiebenga A."/>
            <person name="Woodward S."/>
            <person name="Yakovlev I."/>
            <person name="Garbelotto M."/>
            <person name="Martin F."/>
            <person name="Grigoriev I.V."/>
            <person name="Stenlid J."/>
        </authorList>
    </citation>
    <scope>NUCLEOTIDE SEQUENCE [LARGE SCALE GENOMIC DNA]</scope>
    <source>
        <strain evidence="7 8">TC 32-1</strain>
    </source>
</reference>
<organism evidence="7 8">
    <name type="scientific">Heterobasidion irregulare (strain TC 32-1)</name>
    <dbReference type="NCBI Taxonomy" id="747525"/>
    <lineage>
        <taxon>Eukaryota</taxon>
        <taxon>Fungi</taxon>
        <taxon>Dikarya</taxon>
        <taxon>Basidiomycota</taxon>
        <taxon>Agaricomycotina</taxon>
        <taxon>Agaricomycetes</taxon>
        <taxon>Russulales</taxon>
        <taxon>Bondarzewiaceae</taxon>
        <taxon>Heterobasidion</taxon>
        <taxon>Heterobasidion annosum species complex</taxon>
    </lineage>
</organism>
<feature type="domain" description="Sas10 C-terminal" evidence="6">
    <location>
        <begin position="631"/>
        <end position="703"/>
    </location>
</feature>
<dbReference type="GeneID" id="20667638"/>
<evidence type="ECO:0000256" key="5">
    <source>
        <dbReference type="SAM" id="MobiDB-lite"/>
    </source>
</evidence>
<feature type="compositionally biased region" description="Basic and acidic residues" evidence="5">
    <location>
        <begin position="170"/>
        <end position="183"/>
    </location>
</feature>
<dbReference type="PANTHER" id="PTHR13237">
    <property type="entry name" value="SOMETHING ABOUT SILENCING PROTEIN 10-RELATED"/>
    <property type="match status" value="1"/>
</dbReference>
<feature type="compositionally biased region" description="Basic residues" evidence="5">
    <location>
        <begin position="647"/>
        <end position="664"/>
    </location>
</feature>
<feature type="compositionally biased region" description="Basic and acidic residues" evidence="5">
    <location>
        <begin position="535"/>
        <end position="553"/>
    </location>
</feature>
<feature type="compositionally biased region" description="Acidic residues" evidence="5">
    <location>
        <begin position="155"/>
        <end position="169"/>
    </location>
</feature>
<dbReference type="FunCoup" id="W4K7M0">
    <property type="interactions" value="141"/>
</dbReference>
<dbReference type="AlphaFoldDB" id="W4K7M0"/>
<sequence length="703" mass="76989">MVRRRSSKSKDTKSGPRPVHKKDGKIKRWNKPSDIPLDEEDHFHASRDHILLDGDDGAQDDDDDGEEEVFALNGMPQSDSEQSEEEEDEDGEDEDVDMEDAEDSQPPQKKAAKAKGKHASRQDLAKDAASDKSDDEDEEEGWGHKKSAYYSTNAEEPDSEDDEANELEEQEARRLQSKSRDVMNEDDFGMGDVAEPDLLDDPIEDILADAPPKVETQPLPKDKASILRHLEKTSPETLALANDWDDVAHKLLRSQEKLKQLESDEPDSLSLGMVHLHYQTLLTYATTLAFYLHLRAGEKYAQRPELLRAHPVFARLLQLKQALSTLEDLDFDLSSSDAGSGDEDYDDDEDLYIDDDEFSDLMDEDGGPGPGERAGAFGSGRGALKRDFEHLTRILREAEEDAASATLNGPERAHPKKKDGKAKSRSDLARGGGGSEPPAGGPPKKKRKTDKASAARVFDLVEPEFVSSVKKSGTAGGSSADGAADAYGDAAALAAADAEDKSARRKTLRFHTAKIESASARRRGARAALGGDDDVPYRERRQAREARAAREAAARGLGTGGADLDGEEPQPRKRDEDGDGDGDGSAEEEAVDGYYDLVQRKKKERKEEKQAAYDAAKAASMPSLDDDAEAGGPRALTRAILKNRGLTPHRSKSVRNPRVKKRQKFDKAKKVLASQKAVFKGGDASRYEGERTGISTVVKSVRF</sequence>
<name>W4K7M0_HETIT</name>
<dbReference type="EMBL" id="KI925458">
    <property type="protein sequence ID" value="ETW81812.1"/>
    <property type="molecule type" value="Genomic_DNA"/>
</dbReference>
<keyword evidence="4" id="KW-0539">Nucleus</keyword>
<dbReference type="OrthoDB" id="1924577at2759"/>
<evidence type="ECO:0000256" key="4">
    <source>
        <dbReference type="ARBA" id="ARBA00023242"/>
    </source>
</evidence>
<dbReference type="STRING" id="747525.W4K7M0"/>
<evidence type="ECO:0000256" key="2">
    <source>
        <dbReference type="ARBA" id="ARBA00010979"/>
    </source>
</evidence>
<dbReference type="InParanoid" id="W4K7M0"/>
<dbReference type="HOGENOM" id="CLU_019106_0_0_1"/>
<dbReference type="InterPro" id="IPR007146">
    <property type="entry name" value="Sas10/Utp3/C1D"/>
</dbReference>
<dbReference type="GO" id="GO:0000462">
    <property type="term" value="P:maturation of SSU-rRNA from tricistronic rRNA transcript (SSU-rRNA, 5.8S rRNA, LSU-rRNA)"/>
    <property type="evidence" value="ECO:0007669"/>
    <property type="project" value="TreeGrafter"/>
</dbReference>
<evidence type="ECO:0000313" key="8">
    <source>
        <dbReference type="Proteomes" id="UP000030671"/>
    </source>
</evidence>
<feature type="region of interest" description="Disordered" evidence="5">
    <location>
        <begin position="493"/>
        <end position="667"/>
    </location>
</feature>
<feature type="compositionally biased region" description="Acidic residues" evidence="5">
    <location>
        <begin position="53"/>
        <end position="69"/>
    </location>
</feature>
<feature type="region of interest" description="Disordered" evidence="5">
    <location>
        <begin position="401"/>
        <end position="457"/>
    </location>
</feature>
<comment type="subcellular location">
    <subcellularLocation>
        <location evidence="1">Nucleus</location>
    </subcellularLocation>
</comment>
<feature type="compositionally biased region" description="Basic and acidic residues" evidence="5">
    <location>
        <begin position="120"/>
        <end position="132"/>
    </location>
</feature>
<evidence type="ECO:0000256" key="1">
    <source>
        <dbReference type="ARBA" id="ARBA00004123"/>
    </source>
</evidence>
<feature type="compositionally biased region" description="Acidic residues" evidence="5">
    <location>
        <begin position="81"/>
        <end position="103"/>
    </location>
</feature>
<feature type="compositionally biased region" description="Basic and acidic residues" evidence="5">
    <location>
        <begin position="41"/>
        <end position="52"/>
    </location>
</feature>
<dbReference type="RefSeq" id="XP_009546413.1">
    <property type="nucleotide sequence ID" value="XM_009548118.1"/>
</dbReference>
<feature type="region of interest" description="Disordered" evidence="5">
    <location>
        <begin position="1"/>
        <end position="192"/>
    </location>
</feature>
<dbReference type="KEGG" id="hir:HETIRDRAFT_156379"/>
<dbReference type="GO" id="GO:0032040">
    <property type="term" value="C:small-subunit processome"/>
    <property type="evidence" value="ECO:0007669"/>
    <property type="project" value="TreeGrafter"/>
</dbReference>
<keyword evidence="8" id="KW-1185">Reference proteome</keyword>